<evidence type="ECO:0000259" key="6">
    <source>
        <dbReference type="Pfam" id="PF00441"/>
    </source>
</evidence>
<evidence type="ECO:0000313" key="10">
    <source>
        <dbReference type="Proteomes" id="UP001310594"/>
    </source>
</evidence>
<dbReference type="AlphaFoldDB" id="A0AAN8A155"/>
<feature type="region of interest" description="Disordered" evidence="5">
    <location>
        <begin position="1"/>
        <end position="22"/>
    </location>
</feature>
<evidence type="ECO:0000256" key="1">
    <source>
        <dbReference type="ARBA" id="ARBA00009347"/>
    </source>
</evidence>
<keyword evidence="2 4" id="KW-0285">Flavoprotein</keyword>
<dbReference type="PANTHER" id="PTHR42707">
    <property type="entry name" value="ACYL-COA DEHYDROGENASE"/>
    <property type="match status" value="1"/>
</dbReference>
<reference evidence="9" key="1">
    <citation type="submission" date="2023-08" db="EMBL/GenBank/DDBJ databases">
        <title>Black Yeasts Isolated from many extreme environments.</title>
        <authorList>
            <person name="Coleine C."/>
            <person name="Stajich J.E."/>
            <person name="Selbmann L."/>
        </authorList>
    </citation>
    <scope>NUCLEOTIDE SEQUENCE</scope>
    <source>
        <strain evidence="9">CCFEE 5810</strain>
    </source>
</reference>
<evidence type="ECO:0000259" key="8">
    <source>
        <dbReference type="Pfam" id="PF18158"/>
    </source>
</evidence>
<name>A0AAN8A155_9PEZI</name>
<evidence type="ECO:0000256" key="3">
    <source>
        <dbReference type="ARBA" id="ARBA00022827"/>
    </source>
</evidence>
<comment type="caution">
    <text evidence="9">The sequence shown here is derived from an EMBL/GenBank/DDBJ whole genome shotgun (WGS) entry which is preliminary data.</text>
</comment>
<evidence type="ECO:0008006" key="11">
    <source>
        <dbReference type="Google" id="ProtNLM"/>
    </source>
</evidence>
<dbReference type="GO" id="GO:0003995">
    <property type="term" value="F:acyl-CoA dehydrogenase activity"/>
    <property type="evidence" value="ECO:0007669"/>
    <property type="project" value="TreeGrafter"/>
</dbReference>
<dbReference type="Pfam" id="PF18158">
    <property type="entry name" value="AidB_N"/>
    <property type="match status" value="1"/>
</dbReference>
<protein>
    <recommendedName>
        <fullName evidence="11">Acyl-CoA dehydrogenase/oxidase C-terminal domain-containing protein</fullName>
    </recommendedName>
</protein>
<evidence type="ECO:0000256" key="2">
    <source>
        <dbReference type="ARBA" id="ARBA00022630"/>
    </source>
</evidence>
<evidence type="ECO:0000256" key="5">
    <source>
        <dbReference type="SAM" id="MobiDB-lite"/>
    </source>
</evidence>
<dbReference type="InterPro" id="IPR009100">
    <property type="entry name" value="AcylCoA_DH/oxidase_NM_dom_sf"/>
</dbReference>
<dbReference type="EMBL" id="JAVRQU010000016">
    <property type="protein sequence ID" value="KAK5694127.1"/>
    <property type="molecule type" value="Genomic_DNA"/>
</dbReference>
<comment type="similarity">
    <text evidence="1 4">Belongs to the acyl-CoA dehydrogenase family.</text>
</comment>
<dbReference type="InterPro" id="IPR036250">
    <property type="entry name" value="AcylCo_DH-like_C"/>
</dbReference>
<dbReference type="Pfam" id="PF00441">
    <property type="entry name" value="Acyl-CoA_dh_1"/>
    <property type="match status" value="2"/>
</dbReference>
<sequence length="655" mass="72326">MSSASQTKSGSPSSTGVRFETPSSSTAGFFQAAPNVQSQYDDDIAFQRAIRFFLPDQQREELAPELSTFSKLVLAPKVTTWINDAEHNSPYVKHWDSWGKRRDVLITSEGWRNLQALGIQEGIVAIPYDNERGVYSRVHQFAKYHLWAGSAAWVNCPSLMVDGVASLLRLHLSKPAVEGRERDVLRSAYDKLTSRDPSIAWTTGQWMTERAGGSDVSQTETLATYDSAAQQDADITAVDGNPLGPWRLDGFKWFSSATDADMVVMLARTKKGISTFYAPMRKTVRKSEQDILGHETELNGISIQRLKNKLGTRALPTAELVLNGTRAYLIGEEGRGTKEIATVLNIARIHNGFTAIGLWGRGLSVVRAFGRTRNVGEKPLLGKTAYVTTLAKMHVEYRANVFFNYFVAGLLGVVEQDQIQAFRSVVGGAAVEIGSIGKVPGLRDAQMAEHLLRLLTPALKGVTAKTAIAGLAECMECLGGVGYLENDDQIFNIARLYRDANVLPIWEGTTDMMAHDVLRVVNGKTKVQVLQAMRDWVQASTEGKAFAAQKNTIRKWWNHWETWLESVEKGEAEMRARVVMERLVDVVQGILLIADAESDDDTIAQDVLDCWLMERLFDRGPGGEGAGSTSWKAEYARNLRVVYGEGVSTGSRAKL</sequence>
<feature type="domain" description="Acyl-CoA dehydrogenase/oxidase C-terminal" evidence="6">
    <location>
        <begin position="334"/>
        <end position="417"/>
    </location>
</feature>
<evidence type="ECO:0000313" key="9">
    <source>
        <dbReference type="EMBL" id="KAK5694127.1"/>
    </source>
</evidence>
<dbReference type="InterPro" id="IPR041504">
    <property type="entry name" value="AidB_N"/>
</dbReference>
<dbReference type="SUPFAM" id="SSF47203">
    <property type="entry name" value="Acyl-CoA dehydrogenase C-terminal domain-like"/>
    <property type="match status" value="1"/>
</dbReference>
<feature type="domain" description="Adaptive response protein AidB N-terminal" evidence="8">
    <location>
        <begin position="39"/>
        <end position="190"/>
    </location>
</feature>
<keyword evidence="4" id="KW-0560">Oxidoreductase</keyword>
<dbReference type="Gene3D" id="1.20.140.10">
    <property type="entry name" value="Butyryl-CoA Dehydrogenase, subunit A, domain 3"/>
    <property type="match status" value="1"/>
</dbReference>
<organism evidence="9 10">
    <name type="scientific">Elasticomyces elasticus</name>
    <dbReference type="NCBI Taxonomy" id="574655"/>
    <lineage>
        <taxon>Eukaryota</taxon>
        <taxon>Fungi</taxon>
        <taxon>Dikarya</taxon>
        <taxon>Ascomycota</taxon>
        <taxon>Pezizomycotina</taxon>
        <taxon>Dothideomycetes</taxon>
        <taxon>Dothideomycetidae</taxon>
        <taxon>Mycosphaerellales</taxon>
        <taxon>Teratosphaeriaceae</taxon>
        <taxon>Elasticomyces</taxon>
    </lineage>
</organism>
<dbReference type="InterPro" id="IPR006091">
    <property type="entry name" value="Acyl-CoA_Oxase/DH_mid-dom"/>
</dbReference>
<evidence type="ECO:0000259" key="7">
    <source>
        <dbReference type="Pfam" id="PF02770"/>
    </source>
</evidence>
<accession>A0AAN8A155</accession>
<gene>
    <name evidence="9" type="ORF">LTR97_009748</name>
</gene>
<dbReference type="Proteomes" id="UP001310594">
    <property type="component" value="Unassembled WGS sequence"/>
</dbReference>
<keyword evidence="3 4" id="KW-0274">FAD</keyword>
<comment type="cofactor">
    <cofactor evidence="4">
        <name>FAD</name>
        <dbReference type="ChEBI" id="CHEBI:57692"/>
    </cofactor>
</comment>
<dbReference type="Pfam" id="PF02770">
    <property type="entry name" value="Acyl-CoA_dh_M"/>
    <property type="match status" value="1"/>
</dbReference>
<proteinExistence type="inferred from homology"/>
<dbReference type="PANTHER" id="PTHR42707:SF2">
    <property type="entry name" value="ACD11 DEHYDROGENASE"/>
    <property type="match status" value="1"/>
</dbReference>
<dbReference type="SUPFAM" id="SSF56645">
    <property type="entry name" value="Acyl-CoA dehydrogenase NM domain-like"/>
    <property type="match status" value="1"/>
</dbReference>
<feature type="domain" description="Acyl-CoA oxidase/dehydrogenase middle" evidence="7">
    <location>
        <begin position="205"/>
        <end position="323"/>
    </location>
</feature>
<dbReference type="Gene3D" id="6.10.250.600">
    <property type="match status" value="1"/>
</dbReference>
<evidence type="ECO:0000256" key="4">
    <source>
        <dbReference type="RuleBase" id="RU362125"/>
    </source>
</evidence>
<dbReference type="InterPro" id="IPR052904">
    <property type="entry name" value="Acyl-CoA_dehydrogenase-like"/>
</dbReference>
<feature type="domain" description="Acyl-CoA dehydrogenase/oxidase C-terminal" evidence="6">
    <location>
        <begin position="453"/>
        <end position="520"/>
    </location>
</feature>
<dbReference type="InterPro" id="IPR009075">
    <property type="entry name" value="AcylCo_DH/oxidase_C"/>
</dbReference>
<dbReference type="Gene3D" id="2.40.110.20">
    <property type="match status" value="1"/>
</dbReference>